<keyword evidence="3" id="KW-1185">Reference proteome</keyword>
<evidence type="ECO:0000313" key="3">
    <source>
        <dbReference type="Proteomes" id="UP000053237"/>
    </source>
</evidence>
<organism evidence="2 3">
    <name type="scientific">Albugo candida</name>
    <dbReference type="NCBI Taxonomy" id="65357"/>
    <lineage>
        <taxon>Eukaryota</taxon>
        <taxon>Sar</taxon>
        <taxon>Stramenopiles</taxon>
        <taxon>Oomycota</taxon>
        <taxon>Peronosporomycetes</taxon>
        <taxon>Albuginales</taxon>
        <taxon>Albuginaceae</taxon>
        <taxon>Albugo</taxon>
    </lineage>
</organism>
<accession>A0A024GSC8</accession>
<evidence type="ECO:0008006" key="4">
    <source>
        <dbReference type="Google" id="ProtNLM"/>
    </source>
</evidence>
<feature type="signal peptide" evidence="1">
    <location>
        <begin position="1"/>
        <end position="28"/>
    </location>
</feature>
<protein>
    <recommendedName>
        <fullName evidence="4">Secreted protein</fullName>
    </recommendedName>
</protein>
<dbReference type="AlphaFoldDB" id="A0A024GSC8"/>
<name>A0A024GSC8_9STRA</name>
<dbReference type="Proteomes" id="UP000053237">
    <property type="component" value="Unassembled WGS sequence"/>
</dbReference>
<proteinExistence type="predicted"/>
<reference evidence="2 3" key="1">
    <citation type="submission" date="2012-05" db="EMBL/GenBank/DDBJ databases">
        <title>Recombination and specialization in a pathogen metapopulation.</title>
        <authorList>
            <person name="Gardiner A."/>
            <person name="Kemen E."/>
            <person name="Schultz-Larsen T."/>
            <person name="MacLean D."/>
            <person name="Van Oosterhout C."/>
            <person name="Jones J.D.G."/>
        </authorList>
    </citation>
    <scope>NUCLEOTIDE SEQUENCE [LARGE SCALE GENOMIC DNA]</scope>
    <source>
        <strain evidence="2 3">Ac Nc2</strain>
    </source>
</reference>
<dbReference type="EMBL" id="CAIX01000296">
    <property type="protein sequence ID" value="CCI49432.1"/>
    <property type="molecule type" value="Genomic_DNA"/>
</dbReference>
<comment type="caution">
    <text evidence="2">The sequence shown here is derived from an EMBL/GenBank/DDBJ whole genome shotgun (WGS) entry which is preliminary data.</text>
</comment>
<keyword evidence="1" id="KW-0732">Signal</keyword>
<evidence type="ECO:0000256" key="1">
    <source>
        <dbReference type="SAM" id="SignalP"/>
    </source>
</evidence>
<gene>
    <name evidence="2" type="ORF">BN9_107460</name>
</gene>
<dbReference type="InParanoid" id="A0A024GSC8"/>
<evidence type="ECO:0000313" key="2">
    <source>
        <dbReference type="EMBL" id="CCI49432.1"/>
    </source>
</evidence>
<sequence>MNCIIIFVLDLIRMLIFIFLDVAYQCSALCESLFRDAYVQQIGSMVLSNRNMDNQVLQYCRSHQ</sequence>
<feature type="chain" id="PRO_5001529641" description="Secreted protein" evidence="1">
    <location>
        <begin position="29"/>
        <end position="64"/>
    </location>
</feature>